<dbReference type="InterPro" id="IPR001270">
    <property type="entry name" value="ClpA/B"/>
</dbReference>
<dbReference type="GO" id="GO:0034605">
    <property type="term" value="P:cellular response to heat"/>
    <property type="evidence" value="ECO:0007669"/>
    <property type="project" value="TreeGrafter"/>
</dbReference>
<dbReference type="RefSeq" id="XP_005770977.1">
    <property type="nucleotide sequence ID" value="XM_005770920.1"/>
</dbReference>
<keyword evidence="2" id="KW-0067">ATP-binding</keyword>
<evidence type="ECO:0000256" key="4">
    <source>
        <dbReference type="SAM" id="MobiDB-lite"/>
    </source>
</evidence>
<reference evidence="7" key="2">
    <citation type="submission" date="2024-10" db="UniProtKB">
        <authorList>
            <consortium name="EnsemblProtists"/>
        </authorList>
    </citation>
    <scope>IDENTIFICATION</scope>
</reference>
<dbReference type="GO" id="GO:0005524">
    <property type="term" value="F:ATP binding"/>
    <property type="evidence" value="ECO:0007669"/>
    <property type="project" value="UniProtKB-KW"/>
</dbReference>
<dbReference type="Pfam" id="PF07724">
    <property type="entry name" value="AAA_2"/>
    <property type="match status" value="1"/>
</dbReference>
<evidence type="ECO:0000259" key="6">
    <source>
        <dbReference type="SMART" id="SM01086"/>
    </source>
</evidence>
<dbReference type="Gene3D" id="1.10.8.60">
    <property type="match status" value="1"/>
</dbReference>
<dbReference type="STRING" id="2903.R1C7F3"/>
<evidence type="ECO:0000256" key="3">
    <source>
        <dbReference type="ARBA" id="ARBA00023186"/>
    </source>
</evidence>
<dbReference type="InterPro" id="IPR027417">
    <property type="entry name" value="P-loop_NTPase"/>
</dbReference>
<feature type="domain" description="Clp ATPase C-terminal" evidence="6">
    <location>
        <begin position="657"/>
        <end position="747"/>
    </location>
</feature>
<feature type="region of interest" description="Disordered" evidence="4">
    <location>
        <begin position="796"/>
        <end position="816"/>
    </location>
</feature>
<dbReference type="AlphaFoldDB" id="A0A0D3J4W3"/>
<dbReference type="PaxDb" id="2903-EOD18548"/>
<accession>A0A0D3J4W3</accession>
<evidence type="ECO:0000256" key="1">
    <source>
        <dbReference type="ARBA" id="ARBA00022741"/>
    </source>
</evidence>
<dbReference type="CDD" id="cd00009">
    <property type="entry name" value="AAA"/>
    <property type="match status" value="1"/>
</dbReference>
<evidence type="ECO:0000313" key="8">
    <source>
        <dbReference type="Proteomes" id="UP000013827"/>
    </source>
</evidence>
<dbReference type="KEGG" id="ehx:EMIHUDRAFT_458913"/>
<dbReference type="Pfam" id="PF17871">
    <property type="entry name" value="AAA_lid_9"/>
    <property type="match status" value="1"/>
</dbReference>
<feature type="domain" description="AAA+ ATPase" evidence="5">
    <location>
        <begin position="123"/>
        <end position="267"/>
    </location>
</feature>
<dbReference type="SMART" id="SM01086">
    <property type="entry name" value="ClpB_D2-small"/>
    <property type="match status" value="1"/>
</dbReference>
<sequence>MLRPLQPLAAASSAASRRSLVPRLLLRQQPLLRRLSSSSRTGSRPGAGGGSAGSGGSGGGGQSSSNAWVNPLNRVPGGGGDKGDALHKYGSDLTAMAREGKLDTVVGRDEEIRRTIQVLSRRRKNNPVLIGEPGVGKTAVAEGLAQRIVDREVPDSMRSRRLIAVDMGTLLAGAKFRGEFEERFKGVLKEAADSEGEVILFIDEIHSVMGAGDADGAMDASALLKPQLARGEIAVVGATTLNEYRAIEKDAALARRFQPVMVAEPTPAESLTILRGIKEKYQAHHGVHITDAALVAAVAHAKRRGGAAERERGVHVTARRGEIRRLLHAKQATAQELGAAWSAQRETLEQRKAARASLQQARADLAVAERDGDLVRAGELTYAIIPRLEKEFSQWSEAAGGGAGGEGAETGDSDAALLSEQVTEAHIAEIVARATGIPAARLVAGEREKLLQMEATLARSVIGQDEALAVVSNAVRVSRAGLQSSERPLGTFMLVGPTGVGKTHLCKALAEFLFDSADAVTRLDMSEFSEKHAVSRLVGAPPGYVGYDEGGQLTEAVRRRPYSVLLLDEFEKAHREVATLLLQVLDEGRLTDSQGKTVDFRNTIIIMTSNLGAEALASLPEGAASSKARPEVLKAIADAFPPEFVNRLDEIVLFERLTRERIAAICAVEVQQLRERLSARGVRLRLSPDALLRLAEAGYDPAYGARPVRRAIRHHLLDPLSRLLIGDQEAQDGATVLVDTKDTGAGAGGGAAQPSIVPPLPGVPFATGLFGAGGAAAAVPPSDMAAAVRIRLLAPGAPLPPEDTGVDWDEGPESAA</sequence>
<dbReference type="InterPro" id="IPR003959">
    <property type="entry name" value="ATPase_AAA_core"/>
</dbReference>
<keyword evidence="3" id="KW-0143">Chaperone</keyword>
<dbReference type="Pfam" id="PF00004">
    <property type="entry name" value="AAA"/>
    <property type="match status" value="1"/>
</dbReference>
<dbReference type="InterPro" id="IPR050130">
    <property type="entry name" value="ClpA_ClpB"/>
</dbReference>
<dbReference type="PANTHER" id="PTHR11638:SF176">
    <property type="entry name" value="HEAT SHOCK PROTEIN 78, MITOCHONDRIAL"/>
    <property type="match status" value="1"/>
</dbReference>
<dbReference type="Gene3D" id="3.40.50.300">
    <property type="entry name" value="P-loop containing nucleotide triphosphate hydrolases"/>
    <property type="match status" value="4"/>
</dbReference>
<dbReference type="SUPFAM" id="SSF52540">
    <property type="entry name" value="P-loop containing nucleoside triphosphate hydrolases"/>
    <property type="match status" value="2"/>
</dbReference>
<dbReference type="HOGENOM" id="CLU_005070_4_3_1"/>
<dbReference type="InterPro" id="IPR003593">
    <property type="entry name" value="AAA+_ATPase"/>
</dbReference>
<dbReference type="Proteomes" id="UP000013827">
    <property type="component" value="Unassembled WGS sequence"/>
</dbReference>
<keyword evidence="8" id="KW-1185">Reference proteome</keyword>
<dbReference type="FunFam" id="3.40.50.300:FF:000025">
    <property type="entry name" value="ATP-dependent Clp protease subunit"/>
    <property type="match status" value="1"/>
</dbReference>
<keyword evidence="1" id="KW-0547">Nucleotide-binding</keyword>
<dbReference type="GO" id="GO:0016887">
    <property type="term" value="F:ATP hydrolysis activity"/>
    <property type="evidence" value="ECO:0007669"/>
    <property type="project" value="InterPro"/>
</dbReference>
<evidence type="ECO:0000259" key="5">
    <source>
        <dbReference type="SMART" id="SM00382"/>
    </source>
</evidence>
<dbReference type="InterPro" id="IPR028299">
    <property type="entry name" value="ClpA/B_CS2"/>
</dbReference>
<dbReference type="FunFam" id="3.40.50.300:FF:000010">
    <property type="entry name" value="Chaperone clpB 1, putative"/>
    <property type="match status" value="1"/>
</dbReference>
<feature type="domain" description="AAA+ ATPase" evidence="5">
    <location>
        <begin position="488"/>
        <end position="658"/>
    </location>
</feature>
<dbReference type="SMART" id="SM00382">
    <property type="entry name" value="AAA"/>
    <property type="match status" value="2"/>
</dbReference>
<dbReference type="PRINTS" id="PR00300">
    <property type="entry name" value="CLPPROTEASEA"/>
</dbReference>
<protein>
    <submittedName>
        <fullName evidence="7">Uncharacterized protein</fullName>
    </submittedName>
</protein>
<dbReference type="InterPro" id="IPR019489">
    <property type="entry name" value="Clp_ATPase_C"/>
</dbReference>
<dbReference type="GeneID" id="17264093"/>
<dbReference type="PANTHER" id="PTHR11638">
    <property type="entry name" value="ATP-DEPENDENT CLP PROTEASE"/>
    <property type="match status" value="1"/>
</dbReference>
<dbReference type="eggNOG" id="KOG1051">
    <property type="taxonomic scope" value="Eukaryota"/>
</dbReference>
<dbReference type="PROSITE" id="PS00871">
    <property type="entry name" value="CLPAB_2"/>
    <property type="match status" value="1"/>
</dbReference>
<evidence type="ECO:0000256" key="2">
    <source>
        <dbReference type="ARBA" id="ARBA00022840"/>
    </source>
</evidence>
<organism evidence="7 8">
    <name type="scientific">Emiliania huxleyi (strain CCMP1516)</name>
    <dbReference type="NCBI Taxonomy" id="280463"/>
    <lineage>
        <taxon>Eukaryota</taxon>
        <taxon>Haptista</taxon>
        <taxon>Haptophyta</taxon>
        <taxon>Prymnesiophyceae</taxon>
        <taxon>Isochrysidales</taxon>
        <taxon>Noelaerhabdaceae</taxon>
        <taxon>Emiliania</taxon>
    </lineage>
</organism>
<dbReference type="CDD" id="cd19499">
    <property type="entry name" value="RecA-like_ClpB_Hsp104-like"/>
    <property type="match status" value="1"/>
</dbReference>
<evidence type="ECO:0000313" key="7">
    <source>
        <dbReference type="EnsemblProtists" id="EOD18548"/>
    </source>
</evidence>
<feature type="region of interest" description="Disordered" evidence="4">
    <location>
        <begin position="32"/>
        <end position="86"/>
    </location>
</feature>
<dbReference type="Pfam" id="PF10431">
    <property type="entry name" value="ClpB_D2-small"/>
    <property type="match status" value="1"/>
</dbReference>
<dbReference type="InterPro" id="IPR041546">
    <property type="entry name" value="ClpA/ClpB_AAA_lid"/>
</dbReference>
<dbReference type="GO" id="GO:0005737">
    <property type="term" value="C:cytoplasm"/>
    <property type="evidence" value="ECO:0007669"/>
    <property type="project" value="TreeGrafter"/>
</dbReference>
<proteinExistence type="predicted"/>
<reference evidence="8" key="1">
    <citation type="journal article" date="2013" name="Nature">
        <title>Pan genome of the phytoplankton Emiliania underpins its global distribution.</title>
        <authorList>
            <person name="Read B.A."/>
            <person name="Kegel J."/>
            <person name="Klute M.J."/>
            <person name="Kuo A."/>
            <person name="Lefebvre S.C."/>
            <person name="Maumus F."/>
            <person name="Mayer C."/>
            <person name="Miller J."/>
            <person name="Monier A."/>
            <person name="Salamov A."/>
            <person name="Young J."/>
            <person name="Aguilar M."/>
            <person name="Claverie J.M."/>
            <person name="Frickenhaus S."/>
            <person name="Gonzalez K."/>
            <person name="Herman E.K."/>
            <person name="Lin Y.C."/>
            <person name="Napier J."/>
            <person name="Ogata H."/>
            <person name="Sarno A.F."/>
            <person name="Shmutz J."/>
            <person name="Schroeder D."/>
            <person name="de Vargas C."/>
            <person name="Verret F."/>
            <person name="von Dassow P."/>
            <person name="Valentin K."/>
            <person name="Van de Peer Y."/>
            <person name="Wheeler G."/>
            <person name="Dacks J.B."/>
            <person name="Delwiche C.F."/>
            <person name="Dyhrman S.T."/>
            <person name="Glockner G."/>
            <person name="John U."/>
            <person name="Richards T."/>
            <person name="Worden A.Z."/>
            <person name="Zhang X."/>
            <person name="Grigoriev I.V."/>
            <person name="Allen A.E."/>
            <person name="Bidle K."/>
            <person name="Borodovsky M."/>
            <person name="Bowler C."/>
            <person name="Brownlee C."/>
            <person name="Cock J.M."/>
            <person name="Elias M."/>
            <person name="Gladyshev V.N."/>
            <person name="Groth M."/>
            <person name="Guda C."/>
            <person name="Hadaegh A."/>
            <person name="Iglesias-Rodriguez M.D."/>
            <person name="Jenkins J."/>
            <person name="Jones B.M."/>
            <person name="Lawson T."/>
            <person name="Leese F."/>
            <person name="Lindquist E."/>
            <person name="Lobanov A."/>
            <person name="Lomsadze A."/>
            <person name="Malik S.B."/>
            <person name="Marsh M.E."/>
            <person name="Mackinder L."/>
            <person name="Mock T."/>
            <person name="Mueller-Roeber B."/>
            <person name="Pagarete A."/>
            <person name="Parker M."/>
            <person name="Probert I."/>
            <person name="Quesneville H."/>
            <person name="Raines C."/>
            <person name="Rensing S.A."/>
            <person name="Riano-Pachon D.M."/>
            <person name="Richier S."/>
            <person name="Rokitta S."/>
            <person name="Shiraiwa Y."/>
            <person name="Soanes D.M."/>
            <person name="van der Giezen M."/>
            <person name="Wahlund T.M."/>
            <person name="Williams B."/>
            <person name="Wilson W."/>
            <person name="Wolfe G."/>
            <person name="Wurch L.L."/>
        </authorList>
    </citation>
    <scope>NUCLEOTIDE SEQUENCE</scope>
</reference>
<name>A0A0D3J4W3_EMIH1</name>
<dbReference type="EnsemblProtists" id="EOD18548">
    <property type="protein sequence ID" value="EOD18548"/>
    <property type="gene ID" value="EMIHUDRAFT_458913"/>
</dbReference>
<feature type="compositionally biased region" description="Low complexity" evidence="4">
    <location>
        <begin position="32"/>
        <end position="44"/>
    </location>
</feature>
<feature type="compositionally biased region" description="Gly residues" evidence="4">
    <location>
        <begin position="45"/>
        <end position="62"/>
    </location>
</feature>
<feature type="compositionally biased region" description="Acidic residues" evidence="4">
    <location>
        <begin position="804"/>
        <end position="816"/>
    </location>
</feature>